<dbReference type="PROSITE" id="PS00059">
    <property type="entry name" value="ADH_ZINC"/>
    <property type="match status" value="1"/>
</dbReference>
<evidence type="ECO:0000256" key="2">
    <source>
        <dbReference type="ARBA" id="ARBA00022723"/>
    </source>
</evidence>
<feature type="domain" description="Enoyl reductase (ER)" evidence="6">
    <location>
        <begin position="133"/>
        <end position="458"/>
    </location>
</feature>
<keyword evidence="4" id="KW-0560">Oxidoreductase</keyword>
<sequence>MIVNHWDVPGRVGDSMTWRCLARRGMLHSETESFDQLRLRPGTELVHDPADAVEELLYVVSGSGRAEDRPLTPGSVVLAPHDRRVVVTAAADDELELLVVRTMPAEVSDALPARVPQLPDWPVGTMRAAAILGQHEVSVIDAPIPAPRPGQVLVAPLVVGLCGTDLELLHGTATYVRDGRTTFPHVFGHEWVGRVVAVADGANPRIKPGDRVVGHTMLPCGQCRSCQRGVRNGCAALREVGLYDQQGAAAEYISMPAHELTLVPHEVGDRAAALVEPAVTVLGGFERAHVTPGDRVLVLGTGTIGLLAVQLAARTAGVVDVVGVADGGLELARAYGARRAFRPGQAPSGGYDVVVEASGASPAFAEALRAVDIGGRVCAIGVPAAPVDRVDAADLVLRGISVHGIRHGLDHYERALALFAGGVLTEAGMITDPFPLADVARAFTELENADRKYPKVALVVED</sequence>
<organism evidence="7 8">
    <name type="scientific">Micromonospora qiuiae</name>
    <dbReference type="NCBI Taxonomy" id="502268"/>
    <lineage>
        <taxon>Bacteria</taxon>
        <taxon>Bacillati</taxon>
        <taxon>Actinomycetota</taxon>
        <taxon>Actinomycetes</taxon>
        <taxon>Micromonosporales</taxon>
        <taxon>Micromonosporaceae</taxon>
        <taxon>Micromonospora</taxon>
    </lineage>
</organism>
<protein>
    <recommendedName>
        <fullName evidence="6">Enoyl reductase (ER) domain-containing protein</fullName>
    </recommendedName>
</protein>
<dbReference type="Gene3D" id="2.60.120.10">
    <property type="entry name" value="Jelly Rolls"/>
    <property type="match status" value="1"/>
</dbReference>
<dbReference type="InterPro" id="IPR002328">
    <property type="entry name" value="ADH_Zn_CS"/>
</dbReference>
<keyword evidence="8" id="KW-1185">Reference proteome</keyword>
<evidence type="ECO:0000259" key="6">
    <source>
        <dbReference type="SMART" id="SM00829"/>
    </source>
</evidence>
<comment type="cofactor">
    <cofactor evidence="1 5">
        <name>Zn(2+)</name>
        <dbReference type="ChEBI" id="CHEBI:29105"/>
    </cofactor>
</comment>
<comment type="similarity">
    <text evidence="5">Belongs to the zinc-containing alcohol dehydrogenase family.</text>
</comment>
<dbReference type="EMBL" id="BOPC01000038">
    <property type="protein sequence ID" value="GIJ27887.1"/>
    <property type="molecule type" value="Genomic_DNA"/>
</dbReference>
<accession>A0ABQ4JCR6</accession>
<dbReference type="InterPro" id="IPR050129">
    <property type="entry name" value="Zn_alcohol_dh"/>
</dbReference>
<dbReference type="Gene3D" id="3.90.180.10">
    <property type="entry name" value="Medium-chain alcohol dehydrogenases, catalytic domain"/>
    <property type="match status" value="1"/>
</dbReference>
<evidence type="ECO:0000256" key="4">
    <source>
        <dbReference type="ARBA" id="ARBA00023002"/>
    </source>
</evidence>
<dbReference type="InterPro" id="IPR020843">
    <property type="entry name" value="ER"/>
</dbReference>
<dbReference type="SMART" id="SM00829">
    <property type="entry name" value="PKS_ER"/>
    <property type="match status" value="1"/>
</dbReference>
<dbReference type="SUPFAM" id="SSF50129">
    <property type="entry name" value="GroES-like"/>
    <property type="match status" value="1"/>
</dbReference>
<dbReference type="PANTHER" id="PTHR43401:SF2">
    <property type="entry name" value="L-THREONINE 3-DEHYDROGENASE"/>
    <property type="match status" value="1"/>
</dbReference>
<evidence type="ECO:0000313" key="7">
    <source>
        <dbReference type="EMBL" id="GIJ27887.1"/>
    </source>
</evidence>
<dbReference type="InterPro" id="IPR011032">
    <property type="entry name" value="GroES-like_sf"/>
</dbReference>
<evidence type="ECO:0000256" key="3">
    <source>
        <dbReference type="ARBA" id="ARBA00022833"/>
    </source>
</evidence>
<dbReference type="SUPFAM" id="SSF51735">
    <property type="entry name" value="NAD(P)-binding Rossmann-fold domains"/>
    <property type="match status" value="1"/>
</dbReference>
<evidence type="ECO:0000256" key="1">
    <source>
        <dbReference type="ARBA" id="ARBA00001947"/>
    </source>
</evidence>
<name>A0ABQ4JCR6_9ACTN</name>
<keyword evidence="3 5" id="KW-0862">Zinc</keyword>
<dbReference type="InterPro" id="IPR013154">
    <property type="entry name" value="ADH-like_N"/>
</dbReference>
<dbReference type="PANTHER" id="PTHR43401">
    <property type="entry name" value="L-THREONINE 3-DEHYDROGENASE"/>
    <property type="match status" value="1"/>
</dbReference>
<evidence type="ECO:0000313" key="8">
    <source>
        <dbReference type="Proteomes" id="UP000653076"/>
    </source>
</evidence>
<dbReference type="Pfam" id="PF08240">
    <property type="entry name" value="ADH_N"/>
    <property type="match status" value="1"/>
</dbReference>
<dbReference type="Proteomes" id="UP000653076">
    <property type="component" value="Unassembled WGS sequence"/>
</dbReference>
<dbReference type="InterPro" id="IPR013149">
    <property type="entry name" value="ADH-like_C"/>
</dbReference>
<dbReference type="Gene3D" id="3.40.50.720">
    <property type="entry name" value="NAD(P)-binding Rossmann-like Domain"/>
    <property type="match status" value="1"/>
</dbReference>
<proteinExistence type="inferred from homology"/>
<evidence type="ECO:0000256" key="5">
    <source>
        <dbReference type="RuleBase" id="RU361277"/>
    </source>
</evidence>
<dbReference type="InterPro" id="IPR036291">
    <property type="entry name" value="NAD(P)-bd_dom_sf"/>
</dbReference>
<dbReference type="InterPro" id="IPR011051">
    <property type="entry name" value="RmlC_Cupin_sf"/>
</dbReference>
<dbReference type="Pfam" id="PF00107">
    <property type="entry name" value="ADH_zinc_N"/>
    <property type="match status" value="1"/>
</dbReference>
<reference evidence="7 8" key="1">
    <citation type="submission" date="2021-01" db="EMBL/GenBank/DDBJ databases">
        <title>Whole genome shotgun sequence of Verrucosispora qiuiae NBRC 106684.</title>
        <authorList>
            <person name="Komaki H."/>
            <person name="Tamura T."/>
        </authorList>
    </citation>
    <scope>NUCLEOTIDE SEQUENCE [LARGE SCALE GENOMIC DNA]</scope>
    <source>
        <strain evidence="7 8">NBRC 106684</strain>
    </source>
</reference>
<dbReference type="RefSeq" id="WP_204035435.1">
    <property type="nucleotide sequence ID" value="NZ_BOPC01000038.1"/>
</dbReference>
<comment type="caution">
    <text evidence="7">The sequence shown here is derived from an EMBL/GenBank/DDBJ whole genome shotgun (WGS) entry which is preliminary data.</text>
</comment>
<dbReference type="InterPro" id="IPR014710">
    <property type="entry name" value="RmlC-like_jellyroll"/>
</dbReference>
<gene>
    <name evidence="7" type="ORF">Vqi01_30490</name>
</gene>
<keyword evidence="2 5" id="KW-0479">Metal-binding</keyword>
<dbReference type="SUPFAM" id="SSF51182">
    <property type="entry name" value="RmlC-like cupins"/>
    <property type="match status" value="1"/>
</dbReference>